<dbReference type="RefSeq" id="XP_069205713.1">
    <property type="nucleotide sequence ID" value="XM_069355872.1"/>
</dbReference>
<dbReference type="Pfam" id="PF10946">
    <property type="entry name" value="DUF2625"/>
    <property type="match status" value="1"/>
</dbReference>
<dbReference type="EMBL" id="JBBXJM010000006">
    <property type="protein sequence ID" value="KAL1405769.1"/>
    <property type="molecule type" value="Genomic_DNA"/>
</dbReference>
<gene>
    <name evidence="1" type="ORF">Q8F55_007442</name>
</gene>
<comment type="caution">
    <text evidence="1">The sequence shown here is derived from an EMBL/GenBank/DDBJ whole genome shotgun (WGS) entry which is preliminary data.</text>
</comment>
<accession>A0ABR3PTK9</accession>
<reference evidence="1 2" key="1">
    <citation type="submission" date="2023-08" db="EMBL/GenBank/DDBJ databases">
        <title>Annotated Genome Sequence of Vanrija albida AlHP1.</title>
        <authorList>
            <person name="Herzog R."/>
        </authorList>
    </citation>
    <scope>NUCLEOTIDE SEQUENCE [LARGE SCALE GENOMIC DNA]</scope>
    <source>
        <strain evidence="1 2">AlHP1</strain>
    </source>
</reference>
<name>A0ABR3PTK9_9TREE</name>
<evidence type="ECO:0008006" key="3">
    <source>
        <dbReference type="Google" id="ProtNLM"/>
    </source>
</evidence>
<sequence>MPRPLADLLSDDPALPELEQWIADSPSAVTLLPAPEDAGAVLTALQVTTRSLLGTLAYSSGGVVVDGWVRIWGGGSEQLPRRLVPPGASFVVPPADGAPAKDATAAGMILVGDDVAGGFFALDGGALGDPGRIHYLGPDSLEWENLELGHGQWVAAMLSANVHDFYTALRWPTWKEDVRDVPGDRSFNFFPPLWTKEGSVASSDRRLVPATEVWGLKRV</sequence>
<dbReference type="Proteomes" id="UP001565368">
    <property type="component" value="Unassembled WGS sequence"/>
</dbReference>
<organism evidence="1 2">
    <name type="scientific">Vanrija albida</name>
    <dbReference type="NCBI Taxonomy" id="181172"/>
    <lineage>
        <taxon>Eukaryota</taxon>
        <taxon>Fungi</taxon>
        <taxon>Dikarya</taxon>
        <taxon>Basidiomycota</taxon>
        <taxon>Agaricomycotina</taxon>
        <taxon>Tremellomycetes</taxon>
        <taxon>Trichosporonales</taxon>
        <taxon>Trichosporonaceae</taxon>
        <taxon>Vanrija</taxon>
    </lineage>
</organism>
<dbReference type="InterPro" id="IPR021239">
    <property type="entry name" value="DUF2625"/>
</dbReference>
<evidence type="ECO:0000313" key="2">
    <source>
        <dbReference type="Proteomes" id="UP001565368"/>
    </source>
</evidence>
<dbReference type="GeneID" id="95988485"/>
<protein>
    <recommendedName>
        <fullName evidence="3">DUF2625 domain-containing protein</fullName>
    </recommendedName>
</protein>
<keyword evidence="2" id="KW-1185">Reference proteome</keyword>
<proteinExistence type="predicted"/>
<evidence type="ECO:0000313" key="1">
    <source>
        <dbReference type="EMBL" id="KAL1405769.1"/>
    </source>
</evidence>